<dbReference type="AlphaFoldDB" id="A0A074JQ50"/>
<dbReference type="Proteomes" id="UP000027471">
    <property type="component" value="Unassembled WGS sequence"/>
</dbReference>
<accession>A0A074JQ50</accession>
<feature type="transmembrane region" description="Helical" evidence="1">
    <location>
        <begin position="31"/>
        <end position="54"/>
    </location>
</feature>
<keyword evidence="1" id="KW-0812">Transmembrane</keyword>
<evidence type="ECO:0000313" key="3">
    <source>
        <dbReference type="EMBL" id="KEO58045.1"/>
    </source>
</evidence>
<evidence type="ECO:0000313" key="4">
    <source>
        <dbReference type="Proteomes" id="UP000027471"/>
    </source>
</evidence>
<dbReference type="InterPro" id="IPR021869">
    <property type="entry name" value="RNase_Zc3h12_NYN"/>
</dbReference>
<keyword evidence="1" id="KW-0472">Membrane</keyword>
<dbReference type="Gene3D" id="3.40.50.11980">
    <property type="match status" value="1"/>
</dbReference>
<feature type="transmembrane region" description="Helical" evidence="1">
    <location>
        <begin position="60"/>
        <end position="81"/>
    </location>
</feature>
<reference evidence="3 4" key="1">
    <citation type="journal article" date="2015" name="Antonie Van Leeuwenhoek">
        <title>Thioclava indica sp. nov., isolated from surface seawater of the Indian Ocean.</title>
        <authorList>
            <person name="Liu Y."/>
            <person name="Lai Q."/>
            <person name="Du J."/>
            <person name="Xu H."/>
            <person name="Jiang L."/>
            <person name="Shao Z."/>
        </authorList>
    </citation>
    <scope>NUCLEOTIDE SEQUENCE [LARGE SCALE GENOMIC DNA]</scope>
    <source>
        <strain evidence="3 4">DT23-4</strain>
    </source>
</reference>
<evidence type="ECO:0000259" key="2">
    <source>
        <dbReference type="Pfam" id="PF11977"/>
    </source>
</evidence>
<keyword evidence="4" id="KW-1185">Reference proteome</keyword>
<evidence type="ECO:0000256" key="1">
    <source>
        <dbReference type="SAM" id="Phobius"/>
    </source>
</evidence>
<protein>
    <recommendedName>
        <fullName evidence="2">RNase NYN domain-containing protein</fullName>
    </recommendedName>
</protein>
<feature type="domain" description="RNase NYN" evidence="2">
    <location>
        <begin position="106"/>
        <end position="227"/>
    </location>
</feature>
<proteinExistence type="predicted"/>
<dbReference type="Pfam" id="PF11977">
    <property type="entry name" value="RNase_Zc3h12a"/>
    <property type="match status" value="1"/>
</dbReference>
<keyword evidence="1" id="KW-1133">Transmembrane helix</keyword>
<gene>
    <name evidence="3" type="ORF">DT23_16860</name>
</gene>
<dbReference type="RefSeq" id="WP_038131527.1">
    <property type="nucleotide sequence ID" value="NZ_AUNB01000038.1"/>
</dbReference>
<organism evidence="3 4">
    <name type="scientific">Thioclava indica</name>
    <dbReference type="NCBI Taxonomy" id="1353528"/>
    <lineage>
        <taxon>Bacteria</taxon>
        <taxon>Pseudomonadati</taxon>
        <taxon>Pseudomonadota</taxon>
        <taxon>Alphaproteobacteria</taxon>
        <taxon>Rhodobacterales</taxon>
        <taxon>Paracoccaceae</taxon>
        <taxon>Thioclava</taxon>
    </lineage>
</organism>
<name>A0A074JQ50_9RHOB</name>
<sequence length="255" mass="29038">MTKAPTTLGEKLASFDAHAPQSNTFKWLRKAVYLLLNFILLTSISALLLWWIVLRPDIDPTVMLIVLPALIAAWLLVYYGFGGREPHALLANDRLGFMHDLRLDAKTAIFDGSNIYHLGHEHGFDARPLGEIVNQLRDHGYRIVCFFDANIFYTLSEHGAFPSHQAHSVTLLEDIFGLERDEIYVVPSGVQADKYVLESLKHLPISFAISNDQYRDYSKEYSSVMKDSHWRKGVMISKNKVELLGYRLPSPIHLN</sequence>
<comment type="caution">
    <text evidence="3">The sequence shown here is derived from an EMBL/GenBank/DDBJ whole genome shotgun (WGS) entry which is preliminary data.</text>
</comment>
<dbReference type="OrthoDB" id="5196680at2"/>
<dbReference type="EMBL" id="AUNB01000038">
    <property type="protein sequence ID" value="KEO58045.1"/>
    <property type="molecule type" value="Genomic_DNA"/>
</dbReference>